<dbReference type="EMBL" id="ML736389">
    <property type="protein sequence ID" value="KAE8371888.1"/>
    <property type="molecule type" value="Genomic_DNA"/>
</dbReference>
<keyword evidence="3" id="KW-1185">Reference proteome</keyword>
<dbReference type="InterPro" id="IPR021842">
    <property type="entry name" value="DUF3435"/>
</dbReference>
<feature type="region of interest" description="Disordered" evidence="1">
    <location>
        <begin position="463"/>
        <end position="499"/>
    </location>
</feature>
<dbReference type="Proteomes" id="UP000326198">
    <property type="component" value="Unassembled WGS sequence"/>
</dbReference>
<dbReference type="AlphaFoldDB" id="A0A5N7ASM8"/>
<dbReference type="PANTHER" id="PTHR37535">
    <property type="entry name" value="FLUG DOMAIN PROTEIN"/>
    <property type="match status" value="1"/>
</dbReference>
<evidence type="ECO:0000313" key="3">
    <source>
        <dbReference type="Proteomes" id="UP000326198"/>
    </source>
</evidence>
<feature type="compositionally biased region" description="Polar residues" evidence="1">
    <location>
        <begin position="476"/>
        <end position="488"/>
    </location>
</feature>
<evidence type="ECO:0000256" key="1">
    <source>
        <dbReference type="SAM" id="MobiDB-lite"/>
    </source>
</evidence>
<organism evidence="2 3">
    <name type="scientific">Aspergillus bertholletiae</name>
    <dbReference type="NCBI Taxonomy" id="1226010"/>
    <lineage>
        <taxon>Eukaryota</taxon>
        <taxon>Fungi</taxon>
        <taxon>Dikarya</taxon>
        <taxon>Ascomycota</taxon>
        <taxon>Pezizomycotina</taxon>
        <taxon>Eurotiomycetes</taxon>
        <taxon>Eurotiomycetidae</taxon>
        <taxon>Eurotiales</taxon>
        <taxon>Aspergillaceae</taxon>
        <taxon>Aspergillus</taxon>
        <taxon>Aspergillus subgen. Circumdati</taxon>
    </lineage>
</organism>
<dbReference type="OrthoDB" id="4507027at2759"/>
<name>A0A5N7ASM8_9EURO</name>
<protein>
    <submittedName>
        <fullName evidence="2">Uncharacterized protein</fullName>
    </submittedName>
</protein>
<feature type="region of interest" description="Disordered" evidence="1">
    <location>
        <begin position="345"/>
        <end position="365"/>
    </location>
</feature>
<gene>
    <name evidence="2" type="ORF">BDV26DRAFT_302361</name>
</gene>
<evidence type="ECO:0000313" key="2">
    <source>
        <dbReference type="EMBL" id="KAE8371888.1"/>
    </source>
</evidence>
<dbReference type="Pfam" id="PF11917">
    <property type="entry name" value="DUF3435"/>
    <property type="match status" value="2"/>
</dbReference>
<proteinExistence type="predicted"/>
<dbReference type="PANTHER" id="PTHR37535:SF4">
    <property type="entry name" value="FLUG DOMAIN-CONTAINING PROTEIN"/>
    <property type="match status" value="1"/>
</dbReference>
<sequence>MAPVPVPPAQDYVDYLLLEDQVIYMNFFNWIFKTVNDDVYIQMQHFLNGVFPAEHVDIFYNTSLPGDSSLSKRKQNPTFQSNLLKHILMTDLLDSVCYRDIELFYLRDPQSKRDVLYAVIEFRNLKGRLEGTDGTKFFMYGDYQLAYYLITQIISFTFQDKHFNRTIGGYKLHLLLLMTYESSQWALQEHYNFRRWAVNEEGLLHVAGSILRKRDLLVPSKLTDTYKYSIYRHPEMLELKREKRELIAEIRSLAGMVKNAEKPFPHLYQQTARKDYFRNAPILEELPTPTYVFPEWARLVENFYGPEAENYDEDKLLARYIQVTKDMVTLLGLCEPSRRGNHITWKFNNEHDDPSDQPDDPPSPEENNMKYLIDVCIICYGISRRSVSNLPPYGFPVKRPDSLRCHLIDSYLCYARDGISCNWDASHNLPRFASITEFLAHTNNKHEYDIKIKLCHLPRMPQFRSSDGPSRDASIESETPQGTETPASSLDFDIANIDP</sequence>
<reference evidence="2 3" key="1">
    <citation type="submission" date="2019-04" db="EMBL/GenBank/DDBJ databases">
        <title>Friends and foes A comparative genomics studyof 23 Aspergillus species from section Flavi.</title>
        <authorList>
            <consortium name="DOE Joint Genome Institute"/>
            <person name="Kjaerbolling I."/>
            <person name="Vesth T."/>
            <person name="Frisvad J.C."/>
            <person name="Nybo J.L."/>
            <person name="Theobald S."/>
            <person name="Kildgaard S."/>
            <person name="Isbrandt T."/>
            <person name="Kuo A."/>
            <person name="Sato A."/>
            <person name="Lyhne E.K."/>
            <person name="Kogle M.E."/>
            <person name="Wiebenga A."/>
            <person name="Kun R.S."/>
            <person name="Lubbers R.J."/>
            <person name="Makela M.R."/>
            <person name="Barry K."/>
            <person name="Chovatia M."/>
            <person name="Clum A."/>
            <person name="Daum C."/>
            <person name="Haridas S."/>
            <person name="He G."/>
            <person name="LaButti K."/>
            <person name="Lipzen A."/>
            <person name="Mondo S."/>
            <person name="Riley R."/>
            <person name="Salamov A."/>
            <person name="Simmons B.A."/>
            <person name="Magnuson J.K."/>
            <person name="Henrissat B."/>
            <person name="Mortensen U.H."/>
            <person name="Larsen T.O."/>
            <person name="Devries R.P."/>
            <person name="Grigoriev I.V."/>
            <person name="Machida M."/>
            <person name="Baker S.E."/>
            <person name="Andersen M.R."/>
        </authorList>
    </citation>
    <scope>NUCLEOTIDE SEQUENCE [LARGE SCALE GENOMIC DNA]</scope>
    <source>
        <strain evidence="2 3">IBT 29228</strain>
    </source>
</reference>
<accession>A0A5N7ASM8</accession>